<keyword evidence="2 7" id="KW-0808">Transferase</keyword>
<dbReference type="GO" id="GO:0008972">
    <property type="term" value="F:phosphomethylpyrimidine kinase activity"/>
    <property type="evidence" value="ECO:0007669"/>
    <property type="project" value="UniProtKB-EC"/>
</dbReference>
<dbReference type="Proteomes" id="UP001597156">
    <property type="component" value="Unassembled WGS sequence"/>
</dbReference>
<dbReference type="EC" id="2.7.1.35" evidence="1"/>
<gene>
    <name evidence="7" type="ORF">ACFQ22_08115</name>
</gene>
<dbReference type="InterPro" id="IPR029056">
    <property type="entry name" value="Ribokinase-like"/>
</dbReference>
<dbReference type="RefSeq" id="WP_121978229.1">
    <property type="nucleotide sequence ID" value="NZ_JBHTLH010000019.1"/>
</dbReference>
<keyword evidence="5" id="KW-0067">ATP-binding</keyword>
<organism evidence="7 8">
    <name type="scientific">Lentilactobacillus raoultii</name>
    <dbReference type="NCBI Taxonomy" id="1987503"/>
    <lineage>
        <taxon>Bacteria</taxon>
        <taxon>Bacillati</taxon>
        <taxon>Bacillota</taxon>
        <taxon>Bacilli</taxon>
        <taxon>Lactobacillales</taxon>
        <taxon>Lactobacillaceae</taxon>
        <taxon>Lentilactobacillus</taxon>
    </lineage>
</organism>
<evidence type="ECO:0000256" key="1">
    <source>
        <dbReference type="ARBA" id="ARBA00012104"/>
    </source>
</evidence>
<feature type="domain" description="Pyridoxamine kinase/Phosphomethylpyrimidine kinase" evidence="6">
    <location>
        <begin position="33"/>
        <end position="257"/>
    </location>
</feature>
<dbReference type="InterPro" id="IPR004625">
    <property type="entry name" value="PyrdxlKinase"/>
</dbReference>
<name>A0ABW3PGA0_9LACO</name>
<dbReference type="PANTHER" id="PTHR10534:SF2">
    <property type="entry name" value="PYRIDOXAL KINASE"/>
    <property type="match status" value="1"/>
</dbReference>
<accession>A0ABW3PGA0</accession>
<evidence type="ECO:0000313" key="7">
    <source>
        <dbReference type="EMBL" id="MFD1125319.1"/>
    </source>
</evidence>
<dbReference type="GO" id="GO:0008902">
    <property type="term" value="F:hydroxymethylpyrimidine kinase activity"/>
    <property type="evidence" value="ECO:0007669"/>
    <property type="project" value="UniProtKB-EC"/>
</dbReference>
<sequence length="287" mass="30870">MMISESSILVAEDFSAVGRMSMTAAISILSGFGIQTAAIPTEILSTQTEGFGQPVISNSTEWIKKTINHWQTIPDLKLTSALVGYVGNTDTVTELTNYLKAGQMTQIVIDPVLGDCGTLYNGFDDTYLKAVKKMMTTATVITPNVTELGLLTGVKLVPDSSDADIQAALAVLNQELPNHPQAVVTGIHRDAGMGSGFNHQGKLVWSGSPFIPGHFYGTGDLFAALICGYLNFNIEFESAVQRAVFGTYEAVSKTAQLAVEQRKYGLNLTKTLSDVTKFTLGQKRGEF</sequence>
<dbReference type="SUPFAM" id="SSF53613">
    <property type="entry name" value="Ribokinase-like"/>
    <property type="match status" value="1"/>
</dbReference>
<keyword evidence="8" id="KW-1185">Reference proteome</keyword>
<protein>
    <recommendedName>
        <fullName evidence="1">pyridoxal kinase</fullName>
        <ecNumber evidence="1">2.7.1.35</ecNumber>
    </recommendedName>
</protein>
<reference evidence="8" key="1">
    <citation type="journal article" date="2019" name="Int. J. Syst. Evol. Microbiol.">
        <title>The Global Catalogue of Microorganisms (GCM) 10K type strain sequencing project: providing services to taxonomists for standard genome sequencing and annotation.</title>
        <authorList>
            <consortium name="The Broad Institute Genomics Platform"/>
            <consortium name="The Broad Institute Genome Sequencing Center for Infectious Disease"/>
            <person name="Wu L."/>
            <person name="Ma J."/>
        </authorList>
    </citation>
    <scope>NUCLEOTIDE SEQUENCE [LARGE SCALE GENOMIC DNA]</scope>
    <source>
        <strain evidence="8">CCUG 71848</strain>
    </source>
</reference>
<keyword evidence="3" id="KW-0547">Nucleotide-binding</keyword>
<dbReference type="Pfam" id="PF08543">
    <property type="entry name" value="Phos_pyr_kin"/>
    <property type="match status" value="1"/>
</dbReference>
<dbReference type="InterPro" id="IPR013749">
    <property type="entry name" value="PM/HMP-P_kinase-1"/>
</dbReference>
<evidence type="ECO:0000256" key="5">
    <source>
        <dbReference type="ARBA" id="ARBA00022840"/>
    </source>
</evidence>
<evidence type="ECO:0000256" key="2">
    <source>
        <dbReference type="ARBA" id="ARBA00022679"/>
    </source>
</evidence>
<comment type="caution">
    <text evidence="7">The sequence shown here is derived from an EMBL/GenBank/DDBJ whole genome shotgun (WGS) entry which is preliminary data.</text>
</comment>
<evidence type="ECO:0000259" key="6">
    <source>
        <dbReference type="Pfam" id="PF08543"/>
    </source>
</evidence>
<dbReference type="PANTHER" id="PTHR10534">
    <property type="entry name" value="PYRIDOXAL KINASE"/>
    <property type="match status" value="1"/>
</dbReference>
<keyword evidence="4 7" id="KW-0418">Kinase</keyword>
<proteinExistence type="predicted"/>
<dbReference type="Gene3D" id="3.40.1190.20">
    <property type="match status" value="1"/>
</dbReference>
<dbReference type="EMBL" id="JBHTLH010000019">
    <property type="protein sequence ID" value="MFD1125319.1"/>
    <property type="molecule type" value="Genomic_DNA"/>
</dbReference>
<evidence type="ECO:0000256" key="3">
    <source>
        <dbReference type="ARBA" id="ARBA00022741"/>
    </source>
</evidence>
<evidence type="ECO:0000313" key="8">
    <source>
        <dbReference type="Proteomes" id="UP001597156"/>
    </source>
</evidence>
<evidence type="ECO:0000256" key="4">
    <source>
        <dbReference type="ARBA" id="ARBA00022777"/>
    </source>
</evidence>